<organism evidence="5 6">
    <name type="scientific">Pseudoflavonifractor hominis</name>
    <dbReference type="NCBI Taxonomy" id="2763059"/>
    <lineage>
        <taxon>Bacteria</taxon>
        <taxon>Bacillati</taxon>
        <taxon>Bacillota</taxon>
        <taxon>Clostridia</taxon>
        <taxon>Eubacteriales</taxon>
        <taxon>Oscillospiraceae</taxon>
        <taxon>Pseudoflavonifractor</taxon>
    </lineage>
</organism>
<dbReference type="InterPro" id="IPR042229">
    <property type="entry name" value="Listeria/Bacterioides_rpt_sf"/>
</dbReference>
<evidence type="ECO:0000256" key="4">
    <source>
        <dbReference type="SAM" id="SignalP"/>
    </source>
</evidence>
<feature type="chain" id="PRO_5045401193" evidence="4">
    <location>
        <begin position="31"/>
        <end position="443"/>
    </location>
</feature>
<dbReference type="RefSeq" id="WP_186964107.1">
    <property type="nucleotide sequence ID" value="NZ_JACOPR010000008.1"/>
</dbReference>
<dbReference type="NCBIfam" id="TIGR02543">
    <property type="entry name" value="List_Bact_rpt"/>
    <property type="match status" value="1"/>
</dbReference>
<gene>
    <name evidence="5" type="ORF">H8S34_12120</name>
</gene>
<dbReference type="Pfam" id="PF09479">
    <property type="entry name" value="Flg_new"/>
    <property type="match status" value="2"/>
</dbReference>
<keyword evidence="4" id="KW-0732">Signal</keyword>
<keyword evidence="3" id="KW-0677">Repeat</keyword>
<dbReference type="InterPro" id="IPR052574">
    <property type="entry name" value="CDIRP"/>
</dbReference>
<proteinExistence type="predicted"/>
<feature type="signal peptide" evidence="4">
    <location>
        <begin position="1"/>
        <end position="30"/>
    </location>
</feature>
<dbReference type="SUPFAM" id="SSF52058">
    <property type="entry name" value="L domain-like"/>
    <property type="match status" value="1"/>
</dbReference>
<protein>
    <submittedName>
        <fullName evidence="5">InlB B-repeat-containing protein</fullName>
    </submittedName>
</protein>
<name>A0ABR7HVR9_9FIRM</name>
<evidence type="ECO:0000256" key="1">
    <source>
        <dbReference type="ARBA" id="ARBA00004196"/>
    </source>
</evidence>
<keyword evidence="2" id="KW-0433">Leucine-rich repeat</keyword>
<dbReference type="InterPro" id="IPR032675">
    <property type="entry name" value="LRR_dom_sf"/>
</dbReference>
<comment type="caution">
    <text evidence="5">The sequence shown here is derived from an EMBL/GenBank/DDBJ whole genome shotgun (WGS) entry which is preliminary data.</text>
</comment>
<reference evidence="5 6" key="1">
    <citation type="submission" date="2020-08" db="EMBL/GenBank/DDBJ databases">
        <title>Genome public.</title>
        <authorList>
            <person name="Liu C."/>
            <person name="Sun Q."/>
        </authorList>
    </citation>
    <scope>NUCLEOTIDE SEQUENCE [LARGE SCALE GENOMIC DNA]</scope>
    <source>
        <strain evidence="5 6">New-38</strain>
    </source>
</reference>
<dbReference type="Gene3D" id="2.60.40.4270">
    <property type="entry name" value="Listeria-Bacteroides repeat domain"/>
    <property type="match status" value="1"/>
</dbReference>
<dbReference type="EMBL" id="JACOPR010000008">
    <property type="protein sequence ID" value="MBC5731565.1"/>
    <property type="molecule type" value="Genomic_DNA"/>
</dbReference>
<dbReference type="Gene3D" id="3.80.10.10">
    <property type="entry name" value="Ribonuclease Inhibitor"/>
    <property type="match status" value="1"/>
</dbReference>
<accession>A0ABR7HVR9</accession>
<comment type="subcellular location">
    <subcellularLocation>
        <location evidence="1">Cell envelope</location>
    </subcellularLocation>
</comment>
<dbReference type="Proteomes" id="UP000660021">
    <property type="component" value="Unassembled WGS sequence"/>
</dbReference>
<dbReference type="PANTHER" id="PTHR47566:SF1">
    <property type="entry name" value="PROTEIN NUD1"/>
    <property type="match status" value="1"/>
</dbReference>
<dbReference type="InterPro" id="IPR013378">
    <property type="entry name" value="InlB-like_B-rpt"/>
</dbReference>
<evidence type="ECO:0000256" key="2">
    <source>
        <dbReference type="ARBA" id="ARBA00022614"/>
    </source>
</evidence>
<sequence length="443" mass="49375">MKQIRMRGAAALLSLALTLPLMLPGWTARAAALEESGVAISEETFPDAAFRSWLTDRNNLNGFGSDGYFSAAELAEIKSIDVSGKGIQTLEGIEQFSALEQLSCENNRLKELDVKQNRALRHLQCRFNQIAALDVSGLDNLISLNCESNHMKNLNLTGCTALEIIYCRSNDLPEVDFSTNTSLKFIETFDNRLSSIDLSKLTALEFVHLDHNLLTHIDLSANTNLSPIGSGFVARNNQLDTLTLPVKADLVVDPDVYAEQDPKVGYERVEWYEDAEYHIPVTGPITANGQTLYAKWLPNDYTIRFNSNGGSGSMPEQSGVWDQKLTLEKNTFRRTGYAFQGWKNVFGDDAFYDDGSEVLNLTGKYQGQRVTLYAQWEPIQYTVAFDANGGQGEMAEESYRYDQSKNLPKCTMTGPDDKIFAGWATEWDGSVRYLDQSAVRNLA</sequence>
<keyword evidence="6" id="KW-1185">Reference proteome</keyword>
<dbReference type="PANTHER" id="PTHR47566">
    <property type="match status" value="1"/>
</dbReference>
<evidence type="ECO:0000313" key="5">
    <source>
        <dbReference type="EMBL" id="MBC5731565.1"/>
    </source>
</evidence>
<evidence type="ECO:0000313" key="6">
    <source>
        <dbReference type="Proteomes" id="UP000660021"/>
    </source>
</evidence>
<evidence type="ECO:0000256" key="3">
    <source>
        <dbReference type="ARBA" id="ARBA00022737"/>
    </source>
</evidence>